<sequence>MINFSFPLSPDCSTQNHGSSKQGREAFIYPCFGGSDLGR</sequence>
<organism evidence="2">
    <name type="scientific">Vibrio splendidus</name>
    <dbReference type="NCBI Taxonomy" id="29497"/>
    <lineage>
        <taxon>Bacteria</taxon>
        <taxon>Pseudomonadati</taxon>
        <taxon>Pseudomonadota</taxon>
        <taxon>Gammaproteobacteria</taxon>
        <taxon>Vibrionales</taxon>
        <taxon>Vibrionaceae</taxon>
        <taxon>Vibrio</taxon>
    </lineage>
</organism>
<dbReference type="EMBL" id="KP795539">
    <property type="protein sequence ID" value="AKN37534.1"/>
    <property type="molecule type" value="Genomic_DNA"/>
</dbReference>
<reference evidence="2" key="1">
    <citation type="journal article" date="2015" name="MBio">
        <title>Eco-Evolutionary Dynamics of Episomes among Ecologically Cohesive Bacterial Populations.</title>
        <authorList>
            <person name="Xue H."/>
            <person name="Cordero O.X."/>
            <person name="Camas F.M."/>
            <person name="Trimble W."/>
            <person name="Meyer F."/>
            <person name="Guglielmini J."/>
            <person name="Rocha E.P."/>
            <person name="Polz M.F."/>
        </authorList>
    </citation>
    <scope>NUCLEOTIDE SEQUENCE</scope>
    <source>
        <strain evidence="2">5S_214</strain>
    </source>
</reference>
<dbReference type="AlphaFoldDB" id="A0A0H3ZUK2"/>
<feature type="compositionally biased region" description="Polar residues" evidence="1">
    <location>
        <begin position="11"/>
        <end position="21"/>
    </location>
</feature>
<name>A0A0H3ZUK2_VIBSP</name>
<evidence type="ECO:0000313" key="2">
    <source>
        <dbReference type="EMBL" id="AKN37534.1"/>
    </source>
</evidence>
<protein>
    <submittedName>
        <fullName evidence="2">Uncharacterized protein</fullName>
    </submittedName>
</protein>
<accession>A0A0H3ZUK2</accession>
<proteinExistence type="predicted"/>
<evidence type="ECO:0000256" key="1">
    <source>
        <dbReference type="SAM" id="MobiDB-lite"/>
    </source>
</evidence>
<feature type="region of interest" description="Disordered" evidence="1">
    <location>
        <begin position="1"/>
        <end position="21"/>
    </location>
</feature>